<gene>
    <name evidence="2" type="ORF">JR316_010322</name>
</gene>
<feature type="compositionally biased region" description="Basic and acidic residues" evidence="1">
    <location>
        <begin position="365"/>
        <end position="375"/>
    </location>
</feature>
<dbReference type="EMBL" id="JAFIQS010000011">
    <property type="protein sequence ID" value="KAG5164681.1"/>
    <property type="molecule type" value="Genomic_DNA"/>
</dbReference>
<feature type="compositionally biased region" description="Basic and acidic residues" evidence="1">
    <location>
        <begin position="399"/>
        <end position="413"/>
    </location>
</feature>
<accession>A0A8H7XNW1</accession>
<feature type="region of interest" description="Disordered" evidence="1">
    <location>
        <begin position="355"/>
        <end position="376"/>
    </location>
</feature>
<reference evidence="2" key="1">
    <citation type="submission" date="2021-02" db="EMBL/GenBank/DDBJ databases">
        <title>Psilocybe cubensis genome.</title>
        <authorList>
            <person name="Mckernan K.J."/>
            <person name="Crawford S."/>
            <person name="Trippe A."/>
            <person name="Kane L.T."/>
            <person name="Mclaughlin S."/>
        </authorList>
    </citation>
    <scope>NUCLEOTIDE SEQUENCE [LARGE SCALE GENOMIC DNA]</scope>
    <source>
        <strain evidence="2">MGC-MH-2018</strain>
    </source>
</reference>
<proteinExistence type="predicted"/>
<name>A0A8H7XNW1_PSICU</name>
<organism evidence="2">
    <name type="scientific">Psilocybe cubensis</name>
    <name type="common">Psychedelic mushroom</name>
    <name type="synonym">Stropharia cubensis</name>
    <dbReference type="NCBI Taxonomy" id="181762"/>
    <lineage>
        <taxon>Eukaryota</taxon>
        <taxon>Fungi</taxon>
        <taxon>Dikarya</taxon>
        <taxon>Basidiomycota</taxon>
        <taxon>Agaricomycotina</taxon>
        <taxon>Agaricomycetes</taxon>
        <taxon>Agaricomycetidae</taxon>
        <taxon>Agaricales</taxon>
        <taxon>Agaricineae</taxon>
        <taxon>Strophariaceae</taxon>
        <taxon>Psilocybe</taxon>
    </lineage>
</organism>
<dbReference type="AlphaFoldDB" id="A0A8H7XNW1"/>
<feature type="region of interest" description="Disordered" evidence="1">
    <location>
        <begin position="393"/>
        <end position="458"/>
    </location>
</feature>
<sequence length="458" mass="49896">MSTVPNVYGSIVAHCQLVIGFINSPSEIAKKNSPANPLLRRSSRSSRYPARSRFGITASPGSQSRDYIQKWIHGERKSARTILAFGSTSTGCAISNVAYRPSSSASDSTSLTRTNLPALVVRGFHGQPWTRDNGTYLQSQQPTAHLVSHTAPTAPALCLHSSLLHHTIPLAFIDFQSDSDEEHDCSSTSRDRPDNACKEQHQTCEAQLQDSARRHGATSTCRELTRTFLPRHPTLVGTVKLVFRAAFPVVSTSPTRNMTIETLTGAGGRSNVVSMRENGSVTCLQKVRASFVTVLRRSCRSCTIRPQSSEHGIQQDSAERLTLTTVFLAPHPAVAFAIPLASAASKHIQHVSGKKNNIQTLTGQHPDKEHDDKTLTGEAVRLDVVITSARMGVNQQKDIPARKTHTEKARHEQGGLQIDSRAASSSCQSKEKSGGRGAQDSRRGEESGAEKPRRDEER</sequence>
<comment type="caution">
    <text evidence="2">The sequence shown here is derived from an EMBL/GenBank/DDBJ whole genome shotgun (WGS) entry which is preliminary data.</text>
</comment>
<feature type="compositionally biased region" description="Basic and acidic residues" evidence="1">
    <location>
        <begin position="429"/>
        <end position="458"/>
    </location>
</feature>
<evidence type="ECO:0000256" key="1">
    <source>
        <dbReference type="SAM" id="MobiDB-lite"/>
    </source>
</evidence>
<protein>
    <submittedName>
        <fullName evidence="2">Uncharacterized protein</fullName>
    </submittedName>
</protein>
<evidence type="ECO:0000313" key="2">
    <source>
        <dbReference type="EMBL" id="KAG5164681.1"/>
    </source>
</evidence>